<evidence type="ECO:0000313" key="3">
    <source>
        <dbReference type="Proteomes" id="UP000789739"/>
    </source>
</evidence>
<reference evidence="2" key="1">
    <citation type="submission" date="2021-06" db="EMBL/GenBank/DDBJ databases">
        <authorList>
            <person name="Kallberg Y."/>
            <person name="Tangrot J."/>
            <person name="Rosling A."/>
        </authorList>
    </citation>
    <scope>NUCLEOTIDE SEQUENCE</scope>
    <source>
        <strain evidence="2">BR232B</strain>
    </source>
</reference>
<keyword evidence="3" id="KW-1185">Reference proteome</keyword>
<dbReference type="Proteomes" id="UP000789739">
    <property type="component" value="Unassembled WGS sequence"/>
</dbReference>
<dbReference type="EMBL" id="CAJVPI010001162">
    <property type="protein sequence ID" value="CAG8598214.1"/>
    <property type="molecule type" value="Genomic_DNA"/>
</dbReference>
<gene>
    <name evidence="2" type="ORF">PBRASI_LOCUS7495</name>
</gene>
<protein>
    <submittedName>
        <fullName evidence="2">6768_t:CDS:1</fullName>
    </submittedName>
</protein>
<feature type="compositionally biased region" description="Low complexity" evidence="1">
    <location>
        <begin position="228"/>
        <end position="247"/>
    </location>
</feature>
<dbReference type="AlphaFoldDB" id="A0A9N9GFE7"/>
<feature type="region of interest" description="Disordered" evidence="1">
    <location>
        <begin position="210"/>
        <end position="256"/>
    </location>
</feature>
<proteinExistence type="predicted"/>
<evidence type="ECO:0000256" key="1">
    <source>
        <dbReference type="SAM" id="MobiDB-lite"/>
    </source>
</evidence>
<organism evidence="2 3">
    <name type="scientific">Paraglomus brasilianum</name>
    <dbReference type="NCBI Taxonomy" id="144538"/>
    <lineage>
        <taxon>Eukaryota</taxon>
        <taxon>Fungi</taxon>
        <taxon>Fungi incertae sedis</taxon>
        <taxon>Mucoromycota</taxon>
        <taxon>Glomeromycotina</taxon>
        <taxon>Glomeromycetes</taxon>
        <taxon>Paraglomerales</taxon>
        <taxon>Paraglomeraceae</taxon>
        <taxon>Paraglomus</taxon>
    </lineage>
</organism>
<feature type="region of interest" description="Disordered" evidence="1">
    <location>
        <begin position="138"/>
        <end position="158"/>
    </location>
</feature>
<accession>A0A9N9GFE7</accession>
<comment type="caution">
    <text evidence="2">The sequence shown here is derived from an EMBL/GenBank/DDBJ whole genome shotgun (WGS) entry which is preliminary data.</text>
</comment>
<sequence length="256" mass="25788">MDTEEQAPFNVNPPASGFSVVAGPSSFSGFGEQRTMVTLKSNTSANPFSNNNNGSGGFGFGGFGGFGQNTSYSNPVEEKKVTSFSGFGNPSLPNASDSTKGFGFGFGSVSNASDLGEKKDTSTFGGIGGSFSLKVSPNASKTVKKNKDKVSPFGQGSLNNNNKSSLFGGLNPNASDSTKAFGGFGNVSNVTDSSEKKNVFGGGSFGRSGFGNVGPNASDSTDGKKAKAFGSAFGSGKSKSNAGNKDGAQGFGFGTR</sequence>
<name>A0A9N9GFE7_9GLOM</name>
<evidence type="ECO:0000313" key="2">
    <source>
        <dbReference type="EMBL" id="CAG8598214.1"/>
    </source>
</evidence>